<organism evidence="2 3">
    <name type="scientific">Brenneria goodwinii</name>
    <dbReference type="NCBI Taxonomy" id="1109412"/>
    <lineage>
        <taxon>Bacteria</taxon>
        <taxon>Pseudomonadati</taxon>
        <taxon>Pseudomonadota</taxon>
        <taxon>Gammaproteobacteria</taxon>
        <taxon>Enterobacterales</taxon>
        <taxon>Pectobacteriaceae</taxon>
        <taxon>Brenneria</taxon>
    </lineage>
</organism>
<keyword evidence="1" id="KW-0472">Membrane</keyword>
<gene>
    <name evidence="2" type="ORF">BIY26_13925</name>
</gene>
<dbReference type="AlphaFoldDB" id="A0AAE8EMZ5"/>
<reference evidence="2 3" key="1">
    <citation type="submission" date="2016-09" db="EMBL/GenBank/DDBJ databases">
        <authorList>
            <person name="Doonan J."/>
            <person name="Pachebat J.A."/>
            <person name="Golyshin P.N."/>
            <person name="Denman S."/>
            <person name="Mcdonald J.E."/>
        </authorList>
    </citation>
    <scope>NUCLEOTIDE SEQUENCE [LARGE SCALE GENOMIC DNA]</scope>
    <source>
        <strain evidence="2 3">FRB141</strain>
    </source>
</reference>
<evidence type="ECO:0000313" key="2">
    <source>
        <dbReference type="EMBL" id="RLM21908.1"/>
    </source>
</evidence>
<proteinExistence type="predicted"/>
<protein>
    <submittedName>
        <fullName evidence="2">Uncharacterized protein</fullName>
    </submittedName>
</protein>
<name>A0AAE8EMZ5_9GAMM</name>
<dbReference type="KEGG" id="bgj:AWC36_18720"/>
<comment type="caution">
    <text evidence="2">The sequence shown here is derived from an EMBL/GenBank/DDBJ whole genome shotgun (WGS) entry which is preliminary data.</text>
</comment>
<dbReference type="Proteomes" id="UP000285972">
    <property type="component" value="Unassembled WGS sequence"/>
</dbReference>
<keyword evidence="1" id="KW-1133">Transmembrane helix</keyword>
<dbReference type="EMBL" id="MJLX01000037">
    <property type="protein sequence ID" value="RLM21908.1"/>
    <property type="molecule type" value="Genomic_DNA"/>
</dbReference>
<evidence type="ECO:0000313" key="3">
    <source>
        <dbReference type="Proteomes" id="UP000285972"/>
    </source>
</evidence>
<evidence type="ECO:0000256" key="1">
    <source>
        <dbReference type="SAM" id="Phobius"/>
    </source>
</evidence>
<accession>A0AAE8EMZ5</accession>
<keyword evidence="1" id="KW-0812">Transmembrane</keyword>
<sequence length="97" mass="10831">MPDRRHAEYPGIVATELTRAFITDQEASADGIRGITHHQHNKALCGSGGSEWTLKDAAFDTEAGILFYLFDLSLCLLVRFCAMGTFMDTKNILWITH</sequence>
<feature type="transmembrane region" description="Helical" evidence="1">
    <location>
        <begin position="65"/>
        <end position="87"/>
    </location>
</feature>